<sequence length="38" mass="4549">MTILYSLLIFFSFITSEIYKSNSYYVPQVYNQTSNILF</sequence>
<dbReference type="AlphaFoldDB" id="A0A0E9QZ36"/>
<name>A0A0E9QZ36_ANGAN</name>
<accession>A0A0E9QZ36</accession>
<protein>
    <submittedName>
        <fullName evidence="2">Uncharacterized protein</fullName>
    </submittedName>
</protein>
<reference evidence="2" key="2">
    <citation type="journal article" date="2015" name="Fish Shellfish Immunol.">
        <title>Early steps in the European eel (Anguilla anguilla)-Vibrio vulnificus interaction in the gills: Role of the RtxA13 toxin.</title>
        <authorList>
            <person name="Callol A."/>
            <person name="Pajuelo D."/>
            <person name="Ebbesson L."/>
            <person name="Teles M."/>
            <person name="MacKenzie S."/>
            <person name="Amaro C."/>
        </authorList>
    </citation>
    <scope>NUCLEOTIDE SEQUENCE</scope>
</reference>
<keyword evidence="1" id="KW-0732">Signal</keyword>
<feature type="signal peptide" evidence="1">
    <location>
        <begin position="1"/>
        <end position="16"/>
    </location>
</feature>
<feature type="chain" id="PRO_5002431405" evidence="1">
    <location>
        <begin position="17"/>
        <end position="38"/>
    </location>
</feature>
<reference evidence="2" key="1">
    <citation type="submission" date="2014-11" db="EMBL/GenBank/DDBJ databases">
        <authorList>
            <person name="Amaro Gonzalez C."/>
        </authorList>
    </citation>
    <scope>NUCLEOTIDE SEQUENCE</scope>
</reference>
<organism evidence="2">
    <name type="scientific">Anguilla anguilla</name>
    <name type="common">European freshwater eel</name>
    <name type="synonym">Muraena anguilla</name>
    <dbReference type="NCBI Taxonomy" id="7936"/>
    <lineage>
        <taxon>Eukaryota</taxon>
        <taxon>Metazoa</taxon>
        <taxon>Chordata</taxon>
        <taxon>Craniata</taxon>
        <taxon>Vertebrata</taxon>
        <taxon>Euteleostomi</taxon>
        <taxon>Actinopterygii</taxon>
        <taxon>Neopterygii</taxon>
        <taxon>Teleostei</taxon>
        <taxon>Anguilliformes</taxon>
        <taxon>Anguillidae</taxon>
        <taxon>Anguilla</taxon>
    </lineage>
</organism>
<evidence type="ECO:0000313" key="2">
    <source>
        <dbReference type="EMBL" id="JAH22119.1"/>
    </source>
</evidence>
<dbReference type="EMBL" id="GBXM01086458">
    <property type="protein sequence ID" value="JAH22119.1"/>
    <property type="molecule type" value="Transcribed_RNA"/>
</dbReference>
<evidence type="ECO:0000256" key="1">
    <source>
        <dbReference type="SAM" id="SignalP"/>
    </source>
</evidence>
<proteinExistence type="predicted"/>